<dbReference type="Gene3D" id="2.60.40.740">
    <property type="match status" value="1"/>
</dbReference>
<organism evidence="4 5">
    <name type="scientific">Bifidobacterium vansinderenii</name>
    <dbReference type="NCBI Taxonomy" id="1984871"/>
    <lineage>
        <taxon>Bacteria</taxon>
        <taxon>Bacillati</taxon>
        <taxon>Actinomycetota</taxon>
        <taxon>Actinomycetes</taxon>
        <taxon>Bifidobacteriales</taxon>
        <taxon>Bifidobacteriaceae</taxon>
        <taxon>Bifidobacterium</taxon>
    </lineage>
</organism>
<dbReference type="InterPro" id="IPR041033">
    <property type="entry name" value="SpaA_PFL_dom_1"/>
</dbReference>
<feature type="chain" id="PRO_5012420920" evidence="2">
    <location>
        <begin position="33"/>
        <end position="563"/>
    </location>
</feature>
<evidence type="ECO:0000256" key="1">
    <source>
        <dbReference type="SAM" id="Phobius"/>
    </source>
</evidence>
<feature type="signal peptide" evidence="2">
    <location>
        <begin position="1"/>
        <end position="32"/>
    </location>
</feature>
<dbReference type="RefSeq" id="WP_093960914.1">
    <property type="nucleotide sequence ID" value="NZ_NEWD01000026.1"/>
</dbReference>
<keyword evidence="1" id="KW-0472">Membrane</keyword>
<feature type="transmembrane region" description="Helical" evidence="1">
    <location>
        <begin position="531"/>
        <end position="552"/>
    </location>
</feature>
<reference evidence="4 5" key="1">
    <citation type="submission" date="2017-05" db="EMBL/GenBank/DDBJ databases">
        <title>Bifidobacterium vansinderenii sp. nov.</title>
        <authorList>
            <person name="Lugli G.A."/>
            <person name="Duranti S."/>
            <person name="Mangifesta M."/>
        </authorList>
    </citation>
    <scope>NUCLEOTIDE SEQUENCE [LARGE SCALE GENOMIC DNA]</scope>
    <source>
        <strain evidence="4 5">Tam10B</strain>
    </source>
</reference>
<dbReference type="SUPFAM" id="SSF49478">
    <property type="entry name" value="Cna protein B-type domain"/>
    <property type="match status" value="1"/>
</dbReference>
<dbReference type="Pfam" id="PF17802">
    <property type="entry name" value="SpaA"/>
    <property type="match status" value="1"/>
</dbReference>
<evidence type="ECO:0000256" key="2">
    <source>
        <dbReference type="SAM" id="SignalP"/>
    </source>
</evidence>
<keyword evidence="1" id="KW-1133">Transmembrane helix</keyword>
<gene>
    <name evidence="4" type="ORF">Tam10B_1784</name>
</gene>
<evidence type="ECO:0000313" key="4">
    <source>
        <dbReference type="EMBL" id="OXM99934.1"/>
    </source>
</evidence>
<dbReference type="OrthoDB" id="3223769at2"/>
<proteinExistence type="predicted"/>
<dbReference type="NCBIfam" id="TIGR04226">
    <property type="entry name" value="RrgB_K2N_iso_D2"/>
    <property type="match status" value="1"/>
</dbReference>
<feature type="domain" description="SpaA-like prealbumin fold" evidence="3">
    <location>
        <begin position="415"/>
        <end position="495"/>
    </location>
</feature>
<dbReference type="InterPro" id="IPR013783">
    <property type="entry name" value="Ig-like_fold"/>
</dbReference>
<dbReference type="InterPro" id="IPR026466">
    <property type="entry name" value="Fim_isopep_form_D2_dom"/>
</dbReference>
<evidence type="ECO:0000259" key="3">
    <source>
        <dbReference type="Pfam" id="PF17802"/>
    </source>
</evidence>
<keyword evidence="2" id="KW-0732">Signal</keyword>
<keyword evidence="5" id="KW-1185">Reference proteome</keyword>
<sequence length="563" mass="57315">MKRNIVSRTLAGMAAAAISLGCFALGAGTAQAADTDPNDATITLSGEVAGHTFKAYQLATYEKVKSDGTDITSMELATVGAKADLIKTTAEAAAAEAGGVGADKTTALPAAYTGNPAGWLSSWTGADGTNDATAVRLFTEKYVASDDLGDPSATVTGAEGADSAVFDFGNVAANAGWFVITDTDANGAQLGSPILVGSTWTGKVSLNGVDLGEATVKPSETDTVAAPTKTADKTSVSVVSSAPAKGDANWITYTLTGVLPKNATAGYTYKFVDVPQKGLTVTPSGFTAQIQSVDENGKLKVDADGNSVYENLSATYVTAPRRQVVGDGAKTFEIALKNVEKLTPGATVKVTYQGYVTAEPEYNEAGVGEVSNAAHIEYGPAAASASTQSAEAAAATTVKSTESAAATVKVFKGGQFTKIGADTKKALAGATFSLKLKGSTSTTALRTVTSGENGVVAFTGLGAGTYVVTETNVPDGYYSEIKPSFEMTVNDNGTIVFGKDATWDLVNNADQANVTVTNVNKVTQLPSTGGMGLGVITAAIVLAAGGSVFFAAKTIRNRRTARM</sequence>
<name>A0A229VWD7_9BIFI</name>
<evidence type="ECO:0000313" key="5">
    <source>
        <dbReference type="Proteomes" id="UP000215433"/>
    </source>
</evidence>
<comment type="caution">
    <text evidence="4">The sequence shown here is derived from an EMBL/GenBank/DDBJ whole genome shotgun (WGS) entry which is preliminary data.</text>
</comment>
<accession>A0A229VWD7</accession>
<dbReference type="Gene3D" id="2.60.40.10">
    <property type="entry name" value="Immunoglobulins"/>
    <property type="match status" value="1"/>
</dbReference>
<dbReference type="GO" id="GO:0005975">
    <property type="term" value="P:carbohydrate metabolic process"/>
    <property type="evidence" value="ECO:0007669"/>
    <property type="project" value="UniProtKB-ARBA"/>
</dbReference>
<dbReference type="EMBL" id="NEWD01000026">
    <property type="protein sequence ID" value="OXM99934.1"/>
    <property type="molecule type" value="Genomic_DNA"/>
</dbReference>
<dbReference type="AlphaFoldDB" id="A0A229VWD7"/>
<dbReference type="PROSITE" id="PS51257">
    <property type="entry name" value="PROKAR_LIPOPROTEIN"/>
    <property type="match status" value="1"/>
</dbReference>
<keyword evidence="1" id="KW-0812">Transmembrane</keyword>
<protein>
    <submittedName>
        <fullName evidence="4">Fimbrial subunit-like protein</fullName>
    </submittedName>
</protein>
<dbReference type="Proteomes" id="UP000215433">
    <property type="component" value="Unassembled WGS sequence"/>
</dbReference>